<keyword evidence="2" id="KW-0812">Transmembrane</keyword>
<feature type="region of interest" description="Disordered" evidence="1">
    <location>
        <begin position="112"/>
        <end position="131"/>
    </location>
</feature>
<dbReference type="RefSeq" id="XP_062724135.1">
    <property type="nucleotide sequence ID" value="XM_062868750.1"/>
</dbReference>
<evidence type="ECO:0000313" key="3">
    <source>
        <dbReference type="EMBL" id="KAK3308355.1"/>
    </source>
</evidence>
<keyword evidence="4" id="KW-1185">Reference proteome</keyword>
<dbReference type="Proteomes" id="UP001273166">
    <property type="component" value="Unassembled WGS sequence"/>
</dbReference>
<accession>A0AAJ0GYR9</accession>
<sequence length="360" mass="38684">MSSSASVTATTLPSPFLRKAAILSFLPALPLCVTHGALSADVVPAVGLVPLCFSAGVSLFLLIRASQQCRRKGKQRAGSGVSDPEGLLGGGDDDDAGSTSVVVGGAAPRHIGFEPDVEERGDDVEDEDEGEPASVLTHRILVFVVDVILAAALMVVLVFTWIRTERARNKSPQLAMLAAYGTVPLLVNFLIHLYLAVREFVAGLAIPGLVEHTAWRLVPADCPHCGNRLRPDSLPPIPWYEAVGRPKVSLSSVSRPSLPSFSAPKFTWLKGRREWKVPNWLRGQSEEYASLFVDDQQNERDRYRDDPDGTLGEPSRTTTVVATGSADPVPVVEEVVVGKKDKKGKPGSGALFAEEETSWS</sequence>
<evidence type="ECO:0000313" key="4">
    <source>
        <dbReference type="Proteomes" id="UP001273166"/>
    </source>
</evidence>
<feature type="transmembrane region" description="Helical" evidence="2">
    <location>
        <begin position="140"/>
        <end position="162"/>
    </location>
</feature>
<feature type="region of interest" description="Disordered" evidence="1">
    <location>
        <begin position="73"/>
        <end position="95"/>
    </location>
</feature>
<feature type="region of interest" description="Disordered" evidence="1">
    <location>
        <begin position="339"/>
        <end position="360"/>
    </location>
</feature>
<feature type="region of interest" description="Disordered" evidence="1">
    <location>
        <begin position="296"/>
        <end position="321"/>
    </location>
</feature>
<reference evidence="3" key="1">
    <citation type="journal article" date="2023" name="Mol. Phylogenet. Evol.">
        <title>Genome-scale phylogeny and comparative genomics of the fungal order Sordariales.</title>
        <authorList>
            <person name="Hensen N."/>
            <person name="Bonometti L."/>
            <person name="Westerberg I."/>
            <person name="Brannstrom I.O."/>
            <person name="Guillou S."/>
            <person name="Cros-Aarteil S."/>
            <person name="Calhoun S."/>
            <person name="Haridas S."/>
            <person name="Kuo A."/>
            <person name="Mondo S."/>
            <person name="Pangilinan J."/>
            <person name="Riley R."/>
            <person name="LaButti K."/>
            <person name="Andreopoulos B."/>
            <person name="Lipzen A."/>
            <person name="Chen C."/>
            <person name="Yan M."/>
            <person name="Daum C."/>
            <person name="Ng V."/>
            <person name="Clum A."/>
            <person name="Steindorff A."/>
            <person name="Ohm R.A."/>
            <person name="Martin F."/>
            <person name="Silar P."/>
            <person name="Natvig D.O."/>
            <person name="Lalanne C."/>
            <person name="Gautier V."/>
            <person name="Ament-Velasquez S.L."/>
            <person name="Kruys A."/>
            <person name="Hutchinson M.I."/>
            <person name="Powell A.J."/>
            <person name="Barry K."/>
            <person name="Miller A.N."/>
            <person name="Grigoriev I.V."/>
            <person name="Debuchy R."/>
            <person name="Gladieux P."/>
            <person name="Hiltunen Thoren M."/>
            <person name="Johannesson H."/>
        </authorList>
    </citation>
    <scope>NUCLEOTIDE SEQUENCE</scope>
    <source>
        <strain evidence="3">CBS 333.67</strain>
    </source>
</reference>
<dbReference type="AlphaFoldDB" id="A0AAJ0GYR9"/>
<reference evidence="3" key="2">
    <citation type="submission" date="2023-06" db="EMBL/GenBank/DDBJ databases">
        <authorList>
            <consortium name="Lawrence Berkeley National Laboratory"/>
            <person name="Mondo S.J."/>
            <person name="Hensen N."/>
            <person name="Bonometti L."/>
            <person name="Westerberg I."/>
            <person name="Brannstrom I.O."/>
            <person name="Guillou S."/>
            <person name="Cros-Aarteil S."/>
            <person name="Calhoun S."/>
            <person name="Haridas S."/>
            <person name="Kuo A."/>
            <person name="Pangilinan J."/>
            <person name="Riley R."/>
            <person name="Labutti K."/>
            <person name="Andreopoulos B."/>
            <person name="Lipzen A."/>
            <person name="Chen C."/>
            <person name="Yanf M."/>
            <person name="Daum C."/>
            <person name="Ng V."/>
            <person name="Clum A."/>
            <person name="Steindorff A."/>
            <person name="Ohm R."/>
            <person name="Martin F."/>
            <person name="Silar P."/>
            <person name="Natvig D."/>
            <person name="Lalanne C."/>
            <person name="Gautier V."/>
            <person name="Ament-Velasquez S.L."/>
            <person name="Kruys A."/>
            <person name="Hutchinson M.I."/>
            <person name="Powell A.J."/>
            <person name="Barry K."/>
            <person name="Miller A.N."/>
            <person name="Grigoriev I.V."/>
            <person name="Debuchy R."/>
            <person name="Gladieux P."/>
            <person name="Thoren M.H."/>
            <person name="Johannesson H."/>
        </authorList>
    </citation>
    <scope>NUCLEOTIDE SEQUENCE</scope>
    <source>
        <strain evidence="3">CBS 333.67</strain>
    </source>
</reference>
<feature type="transmembrane region" description="Helical" evidence="2">
    <location>
        <begin position="46"/>
        <end position="66"/>
    </location>
</feature>
<gene>
    <name evidence="3" type="ORF">B0T15DRAFT_524226</name>
</gene>
<comment type="caution">
    <text evidence="3">The sequence shown here is derived from an EMBL/GenBank/DDBJ whole genome shotgun (WGS) entry which is preliminary data.</text>
</comment>
<feature type="compositionally biased region" description="Basic and acidic residues" evidence="1">
    <location>
        <begin position="297"/>
        <end position="307"/>
    </location>
</feature>
<keyword evidence="2" id="KW-1133">Transmembrane helix</keyword>
<dbReference type="GeneID" id="87887579"/>
<name>A0AAJ0GYR9_9PEZI</name>
<evidence type="ECO:0000256" key="1">
    <source>
        <dbReference type="SAM" id="MobiDB-lite"/>
    </source>
</evidence>
<feature type="compositionally biased region" description="Acidic residues" evidence="1">
    <location>
        <begin position="115"/>
        <end position="131"/>
    </location>
</feature>
<protein>
    <submittedName>
        <fullName evidence="3">Uncharacterized protein</fullName>
    </submittedName>
</protein>
<organism evidence="3 4">
    <name type="scientific">Chaetomium strumarium</name>
    <dbReference type="NCBI Taxonomy" id="1170767"/>
    <lineage>
        <taxon>Eukaryota</taxon>
        <taxon>Fungi</taxon>
        <taxon>Dikarya</taxon>
        <taxon>Ascomycota</taxon>
        <taxon>Pezizomycotina</taxon>
        <taxon>Sordariomycetes</taxon>
        <taxon>Sordariomycetidae</taxon>
        <taxon>Sordariales</taxon>
        <taxon>Chaetomiaceae</taxon>
        <taxon>Chaetomium</taxon>
    </lineage>
</organism>
<evidence type="ECO:0000256" key="2">
    <source>
        <dbReference type="SAM" id="Phobius"/>
    </source>
</evidence>
<feature type="transmembrane region" description="Helical" evidence="2">
    <location>
        <begin position="174"/>
        <end position="197"/>
    </location>
</feature>
<dbReference type="EMBL" id="JAUDZG010000002">
    <property type="protein sequence ID" value="KAK3308355.1"/>
    <property type="molecule type" value="Genomic_DNA"/>
</dbReference>
<keyword evidence="2" id="KW-0472">Membrane</keyword>
<proteinExistence type="predicted"/>